<evidence type="ECO:0000256" key="1">
    <source>
        <dbReference type="SAM" id="MobiDB-lite"/>
    </source>
</evidence>
<dbReference type="PROSITE" id="PS51257">
    <property type="entry name" value="PROKAR_LIPOPROTEIN"/>
    <property type="match status" value="1"/>
</dbReference>
<dbReference type="GO" id="GO:0120147">
    <property type="term" value="F:formylglycine-generating oxidase activity"/>
    <property type="evidence" value="ECO:0007669"/>
    <property type="project" value="TreeGrafter"/>
</dbReference>
<reference evidence="4" key="1">
    <citation type="submission" date="2022-10" db="EMBL/GenBank/DDBJ databases">
        <title>Culturing micro-colonial fungi from biological soil crusts in the Mojave desert and describing Neophaeococcomyces mojavensis, and introducing the new genera and species Taxawa tesnikishii.</title>
        <authorList>
            <person name="Kurbessoian T."/>
            <person name="Stajich J.E."/>
        </authorList>
    </citation>
    <scope>NUCLEOTIDE SEQUENCE</scope>
    <source>
        <strain evidence="4">TK_35</strain>
    </source>
</reference>
<evidence type="ECO:0000256" key="2">
    <source>
        <dbReference type="SAM" id="SignalP"/>
    </source>
</evidence>
<feature type="chain" id="PRO_5041390588" description="Sulfatase-modifying factor enzyme-like domain-containing protein" evidence="2">
    <location>
        <begin position="26"/>
        <end position="638"/>
    </location>
</feature>
<dbReference type="AlphaFoldDB" id="A0AA38XW47"/>
<gene>
    <name evidence="4" type="ORF">H2204_010558</name>
</gene>
<dbReference type="PANTHER" id="PTHR23150">
    <property type="entry name" value="SULFATASE MODIFYING FACTOR 1, 2"/>
    <property type="match status" value="1"/>
</dbReference>
<feature type="region of interest" description="Disordered" evidence="1">
    <location>
        <begin position="35"/>
        <end position="65"/>
    </location>
</feature>
<dbReference type="InterPro" id="IPR005532">
    <property type="entry name" value="SUMF_dom"/>
</dbReference>
<name>A0AA38XW47_9EURO</name>
<evidence type="ECO:0000313" key="4">
    <source>
        <dbReference type="EMBL" id="KAJ9625312.1"/>
    </source>
</evidence>
<organism evidence="4">
    <name type="scientific">Knufia peltigerae</name>
    <dbReference type="NCBI Taxonomy" id="1002370"/>
    <lineage>
        <taxon>Eukaryota</taxon>
        <taxon>Fungi</taxon>
        <taxon>Dikarya</taxon>
        <taxon>Ascomycota</taxon>
        <taxon>Pezizomycotina</taxon>
        <taxon>Eurotiomycetes</taxon>
        <taxon>Chaetothyriomycetidae</taxon>
        <taxon>Chaetothyriales</taxon>
        <taxon>Trichomeriaceae</taxon>
        <taxon>Knufia</taxon>
    </lineage>
</organism>
<proteinExistence type="predicted"/>
<comment type="caution">
    <text evidence="4">The sequence shown here is derived from an EMBL/GenBank/DDBJ whole genome shotgun (WGS) entry which is preliminary data.</text>
</comment>
<feature type="signal peptide" evidence="2">
    <location>
        <begin position="1"/>
        <end position="25"/>
    </location>
</feature>
<dbReference type="EMBL" id="JAPDRN010000089">
    <property type="protein sequence ID" value="KAJ9625312.1"/>
    <property type="molecule type" value="Genomic_DNA"/>
</dbReference>
<accession>A0AA38XW47</accession>
<dbReference type="PANTHER" id="PTHR23150:SF35">
    <property type="entry name" value="BLL6746 PROTEIN"/>
    <property type="match status" value="1"/>
</dbReference>
<protein>
    <recommendedName>
        <fullName evidence="3">Sulfatase-modifying factor enzyme-like domain-containing protein</fullName>
    </recommendedName>
</protein>
<sequence length="638" mass="69253">MRVGRCWRRPCLRFLLSPVLCTALAVSLAGCTPSPPAQTSGGTAGQPADPAPQAGPALGSGQGTVTIAGDDAAEDIQQWTPPRVDRQGRTLAQLRRAAEQAFAQGHLYEDGDAAVPLWLAVQEEEPDDRQARLGLQRAKQRLLQQADALLQRPLQQREALAEAGRQALVLLTLAPKDEKARALQGRVETAQRVVAYNRAGEDDLRADRIGEAGDGAIGNFREALALDPANRRARQGLAAAESGLIRRAEDAARIRDFASAGAWLAEASKVRDSSPTIADAFERIEQIRAAALVQLRDGGLHDLTTPQGLKPAREKLAEALRIALPGDAVVAQLRERIELATHYGSFRPGQVFSDALRDGGRGPQMIVVPHGGFQMGASDSEPGATDAERPSHYVRFERGYAMAITEITVGDFERYVKATNARPRATRRGHSVVYDERSGNFIRRSGVDWRSDYDGGRALGNSPVMHVSVRDAENYATWLSEQTGRSYRLPSEAEFEYAMRAGSSGRYPWGDAGLPPEGSGNYTGSKDVSPSGRHWHNAFVGYGDGWWGPAPVASFQANGFGLHDMGGNLSEWVADCWHASYRRAPADGVAWFNPGCRSRVIRGGNWANAPEQTRAAWRQSQDSDTTNARIGFRLVRGI</sequence>
<feature type="domain" description="Sulfatase-modifying factor enzyme-like" evidence="3">
    <location>
        <begin position="362"/>
        <end position="636"/>
    </location>
</feature>
<keyword evidence="2" id="KW-0732">Signal</keyword>
<dbReference type="Pfam" id="PF03781">
    <property type="entry name" value="FGE-sulfatase"/>
    <property type="match status" value="1"/>
</dbReference>
<dbReference type="Gene3D" id="3.90.1580.10">
    <property type="entry name" value="paralog of FGE (formylglycine-generating enzyme)"/>
    <property type="match status" value="1"/>
</dbReference>
<dbReference type="SUPFAM" id="SSF56436">
    <property type="entry name" value="C-type lectin-like"/>
    <property type="match status" value="1"/>
</dbReference>
<feature type="compositionally biased region" description="Low complexity" evidence="1">
    <location>
        <begin position="45"/>
        <end position="59"/>
    </location>
</feature>
<dbReference type="InterPro" id="IPR042095">
    <property type="entry name" value="SUMF_sf"/>
</dbReference>
<dbReference type="InterPro" id="IPR051043">
    <property type="entry name" value="Sulfatase_Mod_Factor_Kinase"/>
</dbReference>
<evidence type="ECO:0000259" key="3">
    <source>
        <dbReference type="Pfam" id="PF03781"/>
    </source>
</evidence>
<dbReference type="InterPro" id="IPR016187">
    <property type="entry name" value="CTDL_fold"/>
</dbReference>